<evidence type="ECO:0000256" key="6">
    <source>
        <dbReference type="SAM" id="SignalP"/>
    </source>
</evidence>
<feature type="region of interest" description="Disordered" evidence="5">
    <location>
        <begin position="552"/>
        <end position="601"/>
    </location>
</feature>
<name>A0ABT7YE68_9BACT</name>
<feature type="chain" id="PRO_5045487161" evidence="6">
    <location>
        <begin position="20"/>
        <end position="788"/>
    </location>
</feature>
<dbReference type="PANTHER" id="PTHR30329:SF21">
    <property type="entry name" value="LIPOPROTEIN YIAD-RELATED"/>
    <property type="match status" value="1"/>
</dbReference>
<organism evidence="8 9">
    <name type="scientific">Algoriphagus sediminis</name>
    <dbReference type="NCBI Taxonomy" id="3057113"/>
    <lineage>
        <taxon>Bacteria</taxon>
        <taxon>Pseudomonadati</taxon>
        <taxon>Bacteroidota</taxon>
        <taxon>Cytophagia</taxon>
        <taxon>Cytophagales</taxon>
        <taxon>Cyclobacteriaceae</taxon>
        <taxon>Algoriphagus</taxon>
    </lineage>
</organism>
<feature type="signal peptide" evidence="6">
    <location>
        <begin position="1"/>
        <end position="19"/>
    </location>
</feature>
<evidence type="ECO:0000256" key="1">
    <source>
        <dbReference type="ARBA" id="ARBA00004442"/>
    </source>
</evidence>
<dbReference type="Proteomes" id="UP001171916">
    <property type="component" value="Unassembled WGS sequence"/>
</dbReference>
<dbReference type="InterPro" id="IPR006664">
    <property type="entry name" value="OMP_bac"/>
</dbReference>
<evidence type="ECO:0000313" key="8">
    <source>
        <dbReference type="EMBL" id="MDN3204793.1"/>
    </source>
</evidence>
<dbReference type="EMBL" id="JAUEPH010000004">
    <property type="protein sequence ID" value="MDN3204793.1"/>
    <property type="molecule type" value="Genomic_DNA"/>
</dbReference>
<evidence type="ECO:0000256" key="5">
    <source>
        <dbReference type="SAM" id="MobiDB-lite"/>
    </source>
</evidence>
<dbReference type="InterPro" id="IPR050330">
    <property type="entry name" value="Bact_OuterMem_StrucFunc"/>
</dbReference>
<keyword evidence="3" id="KW-0998">Cell outer membrane</keyword>
<dbReference type="InterPro" id="IPR006665">
    <property type="entry name" value="OmpA-like"/>
</dbReference>
<evidence type="ECO:0000256" key="2">
    <source>
        <dbReference type="ARBA" id="ARBA00023136"/>
    </source>
</evidence>
<dbReference type="Pfam" id="PF00691">
    <property type="entry name" value="OmpA"/>
    <property type="match status" value="1"/>
</dbReference>
<dbReference type="SUPFAM" id="SSF103088">
    <property type="entry name" value="OmpA-like"/>
    <property type="match status" value="1"/>
</dbReference>
<dbReference type="PRINTS" id="PR01021">
    <property type="entry name" value="OMPADOMAIN"/>
</dbReference>
<protein>
    <submittedName>
        <fullName evidence="8">OmpA family protein</fullName>
    </submittedName>
</protein>
<feature type="compositionally biased region" description="Basic and acidic residues" evidence="5">
    <location>
        <begin position="573"/>
        <end position="601"/>
    </location>
</feature>
<dbReference type="PROSITE" id="PS51123">
    <property type="entry name" value="OMPA_2"/>
    <property type="match status" value="1"/>
</dbReference>
<evidence type="ECO:0000256" key="4">
    <source>
        <dbReference type="PROSITE-ProRule" id="PRU00473"/>
    </source>
</evidence>
<keyword evidence="6" id="KW-0732">Signal</keyword>
<evidence type="ECO:0000313" key="9">
    <source>
        <dbReference type="Proteomes" id="UP001171916"/>
    </source>
</evidence>
<dbReference type="InterPro" id="IPR036737">
    <property type="entry name" value="OmpA-like_sf"/>
</dbReference>
<dbReference type="Gene3D" id="3.30.1330.60">
    <property type="entry name" value="OmpA-like domain"/>
    <property type="match status" value="1"/>
</dbReference>
<sequence length="788" mass="89392">MKRLVAIIFLSVICTTASAQLYGNKWRFGVSTGVTNYFGDIRPLKVNNFGNFTRLYKRYDTYSEQLSYQISMEYALGKSVGLMLTVGTYQFGAGDRFVQNDGNLFVEGLNFERALNFQTDIYDTGLSFVFKPDNDWLLGGKSIIAPYFTLGFGVQNFDVNGDLLDENGNRYDYTNMNTIPDGTFETNLRDLRTEDHDGYRQTTLYANLGLGFRIRLSRSLEIFAQTDFKRAGTDYLDDISGQYRTSYDNDFQAYAAKPGTNVVTPENPWRGFENQRVDWYIYHGIGIKFSFGANKETFNPPVVTQRYTYEPSESDLLKLENQRLQLEPKEPDQTNYITVIQLPEKRALLDSARQISRTELDSAQMVELEVLRDSVQLDSASLARSLIELNNESEDFDEIRRLAESDGTTSVEVRNTRLQSIANQQASLQTRIDSLESLQSGNQFTLDSINQTLSFQSAMASQDTTSMAEEFNEILIYPGQVTRVLYSQEQATQVNLDSAQAVSNYESRTDMMSREQFDEELEKFREDMLQAQATRDSAMMMAFAAKLESQPLAESTAETEPQEIVLTQEGIDEETRKKIEKNNEKARKAEEKAARRQEKLDEKNNELLKDALLVGGTAAATAAITSGGNDKAPADSTLYQPDSLLLARIEQDSLLIDSLRNVPRVVDTVLIEKTNPLLLKSSKVEIYFGINETTLSEEEKQKLEPIATYLAENPDSKLELIGFADNTGTFEYNLMISNQRVEAVYRFLNQEFGIETDRMVKEVGGLIMRGSKQSMGQDRRVEIRLYQE</sequence>
<reference evidence="8" key="1">
    <citation type="submission" date="2023-06" db="EMBL/GenBank/DDBJ databases">
        <title>Robiginitalea aurantiacus sp. nov. and Algoriphagus sediminis sp. nov., isolated from coastal sediment.</title>
        <authorList>
            <person name="Zhou Z.Y."/>
            <person name="An J."/>
            <person name="Jia Y.W."/>
            <person name="Du Z.J."/>
        </authorList>
    </citation>
    <scope>NUCLEOTIDE SEQUENCE</scope>
    <source>
        <strain evidence="8">C2-7</strain>
    </source>
</reference>
<keyword evidence="2 4" id="KW-0472">Membrane</keyword>
<evidence type="ECO:0000256" key="3">
    <source>
        <dbReference type="ARBA" id="ARBA00023237"/>
    </source>
</evidence>
<evidence type="ECO:0000259" key="7">
    <source>
        <dbReference type="PROSITE" id="PS51123"/>
    </source>
</evidence>
<proteinExistence type="predicted"/>
<dbReference type="CDD" id="cd07185">
    <property type="entry name" value="OmpA_C-like"/>
    <property type="match status" value="1"/>
</dbReference>
<gene>
    <name evidence="8" type="ORF">QVH07_11565</name>
</gene>
<comment type="subcellular location">
    <subcellularLocation>
        <location evidence="1">Cell outer membrane</location>
    </subcellularLocation>
</comment>
<accession>A0ABT7YE68</accession>
<dbReference type="RefSeq" id="WP_290000528.1">
    <property type="nucleotide sequence ID" value="NZ_JAUEPH010000004.1"/>
</dbReference>
<dbReference type="PANTHER" id="PTHR30329">
    <property type="entry name" value="STATOR ELEMENT OF FLAGELLAR MOTOR COMPLEX"/>
    <property type="match status" value="1"/>
</dbReference>
<comment type="caution">
    <text evidence="8">The sequence shown here is derived from an EMBL/GenBank/DDBJ whole genome shotgun (WGS) entry which is preliminary data.</text>
</comment>
<keyword evidence="9" id="KW-1185">Reference proteome</keyword>
<feature type="domain" description="OmpA-like" evidence="7">
    <location>
        <begin position="675"/>
        <end position="788"/>
    </location>
</feature>